<proteinExistence type="inferred from homology"/>
<name>A0A5J4NQW2_9TREM</name>
<dbReference type="Gene3D" id="1.20.5.430">
    <property type="match status" value="1"/>
</dbReference>
<evidence type="ECO:0000313" key="3">
    <source>
        <dbReference type="EMBL" id="KAA3677922.1"/>
    </source>
</evidence>
<accession>A0A5J4NQW2</accession>
<dbReference type="EMBL" id="QNGE01001290">
    <property type="protein sequence ID" value="KAA3677922.1"/>
    <property type="molecule type" value="Genomic_DNA"/>
</dbReference>
<dbReference type="GO" id="GO:0005829">
    <property type="term" value="C:cytosol"/>
    <property type="evidence" value="ECO:0007669"/>
    <property type="project" value="TreeGrafter"/>
</dbReference>
<feature type="coiled-coil region" evidence="2">
    <location>
        <begin position="43"/>
        <end position="70"/>
    </location>
</feature>
<dbReference type="PANTHER" id="PTHR19424">
    <property type="entry name" value="HEAT SHOCK FACTOR BINDING PROTEIN 1"/>
    <property type="match status" value="1"/>
</dbReference>
<evidence type="ECO:0000256" key="2">
    <source>
        <dbReference type="SAM" id="Coils"/>
    </source>
</evidence>
<keyword evidence="4" id="KW-1185">Reference proteome</keyword>
<dbReference type="Pfam" id="PF06825">
    <property type="entry name" value="HSBP1"/>
    <property type="match status" value="1"/>
</dbReference>
<protein>
    <submittedName>
        <fullName evidence="3">Heat shock factor-binding protein 1</fullName>
    </submittedName>
</protein>
<dbReference type="GO" id="GO:0070370">
    <property type="term" value="P:cellular heat acclimation"/>
    <property type="evidence" value="ECO:0007669"/>
    <property type="project" value="TreeGrafter"/>
</dbReference>
<keyword evidence="3" id="KW-0346">Stress response</keyword>
<reference evidence="3 4" key="1">
    <citation type="journal article" date="2019" name="Gigascience">
        <title>Whole-genome sequence of the oriental lung fluke Paragonimus westermani.</title>
        <authorList>
            <person name="Oey H."/>
            <person name="Zakrzewski M."/>
            <person name="Narain K."/>
            <person name="Devi K.R."/>
            <person name="Agatsuma T."/>
            <person name="Nawaratna S."/>
            <person name="Gobert G.N."/>
            <person name="Jones M.K."/>
            <person name="Ragan M.A."/>
            <person name="McManus D.P."/>
            <person name="Krause L."/>
        </authorList>
    </citation>
    <scope>NUCLEOTIDE SEQUENCE [LARGE SCALE GENOMIC DNA]</scope>
    <source>
        <strain evidence="3 4">IND2009</strain>
    </source>
</reference>
<comment type="similarity">
    <text evidence="1">Belongs to the HSBP1 family.</text>
</comment>
<sequence>MSLNTEIIKDRSFGIPDPHTVTELSNYMQGVFQQMHDTLQQTSEKISTRIEEMASKIDSLEKNVADLMTQAGVQEG</sequence>
<evidence type="ECO:0000313" key="4">
    <source>
        <dbReference type="Proteomes" id="UP000324629"/>
    </source>
</evidence>
<comment type="caution">
    <text evidence="3">The sequence shown here is derived from an EMBL/GenBank/DDBJ whole genome shotgun (WGS) entry which is preliminary data.</text>
</comment>
<organism evidence="3 4">
    <name type="scientific">Paragonimus westermani</name>
    <dbReference type="NCBI Taxonomy" id="34504"/>
    <lineage>
        <taxon>Eukaryota</taxon>
        <taxon>Metazoa</taxon>
        <taxon>Spiralia</taxon>
        <taxon>Lophotrochozoa</taxon>
        <taxon>Platyhelminthes</taxon>
        <taxon>Trematoda</taxon>
        <taxon>Digenea</taxon>
        <taxon>Plagiorchiida</taxon>
        <taxon>Troglotremata</taxon>
        <taxon>Troglotrematidae</taxon>
        <taxon>Paragonimus</taxon>
    </lineage>
</organism>
<dbReference type="AlphaFoldDB" id="A0A5J4NQW2"/>
<dbReference type="GO" id="GO:0003714">
    <property type="term" value="F:transcription corepressor activity"/>
    <property type="evidence" value="ECO:0007669"/>
    <property type="project" value="InterPro"/>
</dbReference>
<keyword evidence="2" id="KW-0175">Coiled coil</keyword>
<dbReference type="GO" id="GO:0005634">
    <property type="term" value="C:nucleus"/>
    <property type="evidence" value="ECO:0007669"/>
    <property type="project" value="TreeGrafter"/>
</dbReference>
<dbReference type="PANTHER" id="PTHR19424:SF0">
    <property type="entry name" value="HEAT SHOCK FACTOR BINDING PROTEIN 1"/>
    <property type="match status" value="1"/>
</dbReference>
<gene>
    <name evidence="3" type="ORF">DEA37_0008795</name>
</gene>
<evidence type="ECO:0000256" key="1">
    <source>
        <dbReference type="ARBA" id="ARBA00006349"/>
    </source>
</evidence>
<dbReference type="InterPro" id="IPR009643">
    <property type="entry name" value="HS1-bd"/>
</dbReference>
<dbReference type="Proteomes" id="UP000324629">
    <property type="component" value="Unassembled WGS sequence"/>
</dbReference>